<organism evidence="1 2">
    <name type="scientific">Candidatus Magasanikbacteria bacterium RIFCSPLOWO2_01_FULL_40_15</name>
    <dbReference type="NCBI Taxonomy" id="1798686"/>
    <lineage>
        <taxon>Bacteria</taxon>
        <taxon>Candidatus Magasanikiibacteriota</taxon>
    </lineage>
</organism>
<dbReference type="Proteomes" id="UP000177040">
    <property type="component" value="Unassembled WGS sequence"/>
</dbReference>
<evidence type="ECO:0000313" key="1">
    <source>
        <dbReference type="EMBL" id="OGH78868.1"/>
    </source>
</evidence>
<protein>
    <recommendedName>
        <fullName evidence="3">Right handed beta helix domain-containing protein</fullName>
    </recommendedName>
</protein>
<dbReference type="AlphaFoldDB" id="A0A1F6N557"/>
<evidence type="ECO:0000313" key="2">
    <source>
        <dbReference type="Proteomes" id="UP000177040"/>
    </source>
</evidence>
<dbReference type="EMBL" id="MFQH01000001">
    <property type="protein sequence ID" value="OGH78868.1"/>
    <property type="molecule type" value="Genomic_DNA"/>
</dbReference>
<name>A0A1F6N557_9BACT</name>
<gene>
    <name evidence="1" type="ORF">A2983_00865</name>
</gene>
<sequence length="472" mass="50692">MRLIFSALIFFIVNFFLVQNTAAKIFLVNDSGDTDLCTETCTLRGAIEVANTNNETDVITISPTIEKINLVGELLIKGNDSPDTNVDMTINGTAIIDAQKTGRIFAIAKNAHVVINNLRITNGYLSASSTLQGAGIHNQGILELFAVKIYQNNIEQNSLDKNTTIRGAGIYNGSTASLYLINSEIGPRNGLIIKGKDVEAQGAGIYNANKLTILNSTIFNNYAFTSSKISKGSANARGGGIYSTAIIRTDIEGSSIYGNKVETTLQEKTLYGKAQGAGMYLESSSKFYITNSTISGNEATSYGYTNAESFVFAHGGAIYAGAYSKTYLANVTVAKNTVKIPTIANSDAAGVSVGHTFFVVNVPGTDFKIKNSIIASEGKNCIYSIKSDGNNVISDNSCFTPISGDKINTNPLLFPLEFNGGPTKTHRLAPTSPAKDAGNKYGCFDYLDKLLFQDQRGYFRPKMRCDSGAFEL</sequence>
<dbReference type="InterPro" id="IPR011050">
    <property type="entry name" value="Pectin_lyase_fold/virulence"/>
</dbReference>
<comment type="caution">
    <text evidence="1">The sequence shown here is derived from an EMBL/GenBank/DDBJ whole genome shotgun (WGS) entry which is preliminary data.</text>
</comment>
<proteinExistence type="predicted"/>
<evidence type="ECO:0008006" key="3">
    <source>
        <dbReference type="Google" id="ProtNLM"/>
    </source>
</evidence>
<accession>A0A1F6N557</accession>
<dbReference type="InterPro" id="IPR059226">
    <property type="entry name" value="Choice_anch_Q_dom"/>
</dbReference>
<dbReference type="NCBIfam" id="NF041518">
    <property type="entry name" value="choice_anch_Q"/>
    <property type="match status" value="1"/>
</dbReference>
<dbReference type="SUPFAM" id="SSF51126">
    <property type="entry name" value="Pectin lyase-like"/>
    <property type="match status" value="1"/>
</dbReference>
<reference evidence="1 2" key="1">
    <citation type="journal article" date="2016" name="Nat. Commun.">
        <title>Thousands of microbial genomes shed light on interconnected biogeochemical processes in an aquifer system.</title>
        <authorList>
            <person name="Anantharaman K."/>
            <person name="Brown C.T."/>
            <person name="Hug L.A."/>
            <person name="Sharon I."/>
            <person name="Castelle C.J."/>
            <person name="Probst A.J."/>
            <person name="Thomas B.C."/>
            <person name="Singh A."/>
            <person name="Wilkins M.J."/>
            <person name="Karaoz U."/>
            <person name="Brodie E.L."/>
            <person name="Williams K.H."/>
            <person name="Hubbard S.S."/>
            <person name="Banfield J.F."/>
        </authorList>
    </citation>
    <scope>NUCLEOTIDE SEQUENCE [LARGE SCALE GENOMIC DNA]</scope>
</reference>